<dbReference type="EMBL" id="KL198016">
    <property type="protein sequence ID" value="KDQ21837.1"/>
    <property type="molecule type" value="Genomic_DNA"/>
</dbReference>
<dbReference type="PANTHER" id="PTHR12329">
    <property type="entry name" value="BCL2-ASSOCIATED ATHANOGENE"/>
    <property type="match status" value="1"/>
</dbReference>
<organism evidence="5 6">
    <name type="scientific">Botryobasidium botryosum (strain FD-172 SS1)</name>
    <dbReference type="NCBI Taxonomy" id="930990"/>
    <lineage>
        <taxon>Eukaryota</taxon>
        <taxon>Fungi</taxon>
        <taxon>Dikarya</taxon>
        <taxon>Basidiomycota</taxon>
        <taxon>Agaricomycotina</taxon>
        <taxon>Agaricomycetes</taxon>
        <taxon>Cantharellales</taxon>
        <taxon>Botryobasidiaceae</taxon>
        <taxon>Botryobasidium</taxon>
    </lineage>
</organism>
<dbReference type="GO" id="GO:0005634">
    <property type="term" value="C:nucleus"/>
    <property type="evidence" value="ECO:0007669"/>
    <property type="project" value="TreeGrafter"/>
</dbReference>
<dbReference type="PROSITE" id="PS51035">
    <property type="entry name" value="BAG"/>
    <property type="match status" value="1"/>
</dbReference>
<accession>A0A067NCM7</accession>
<dbReference type="Pfam" id="PF02179">
    <property type="entry name" value="BAG"/>
    <property type="match status" value="1"/>
</dbReference>
<dbReference type="CDD" id="cd17039">
    <property type="entry name" value="Ubl_ubiquitin_like"/>
    <property type="match status" value="1"/>
</dbReference>
<dbReference type="SUPFAM" id="SSF54236">
    <property type="entry name" value="Ubiquitin-like"/>
    <property type="match status" value="1"/>
</dbReference>
<protein>
    <recommendedName>
        <fullName evidence="7">BAG domain-containing protein</fullName>
    </recommendedName>
</protein>
<dbReference type="InterPro" id="IPR000626">
    <property type="entry name" value="Ubiquitin-like_dom"/>
</dbReference>
<gene>
    <name evidence="5" type="ORF">BOTBODRAFT_50374</name>
</gene>
<reference evidence="6" key="1">
    <citation type="journal article" date="2014" name="Proc. Natl. Acad. Sci. U.S.A.">
        <title>Extensive sampling of basidiomycete genomes demonstrates inadequacy of the white-rot/brown-rot paradigm for wood decay fungi.</title>
        <authorList>
            <person name="Riley R."/>
            <person name="Salamov A.A."/>
            <person name="Brown D.W."/>
            <person name="Nagy L.G."/>
            <person name="Floudas D."/>
            <person name="Held B.W."/>
            <person name="Levasseur A."/>
            <person name="Lombard V."/>
            <person name="Morin E."/>
            <person name="Otillar R."/>
            <person name="Lindquist E.A."/>
            <person name="Sun H."/>
            <person name="LaButti K.M."/>
            <person name="Schmutz J."/>
            <person name="Jabbour D."/>
            <person name="Luo H."/>
            <person name="Baker S.E."/>
            <person name="Pisabarro A.G."/>
            <person name="Walton J.D."/>
            <person name="Blanchette R.A."/>
            <person name="Henrissat B."/>
            <person name="Martin F."/>
            <person name="Cullen D."/>
            <person name="Hibbett D.S."/>
            <person name="Grigoriev I.V."/>
        </authorList>
    </citation>
    <scope>NUCLEOTIDE SEQUENCE [LARGE SCALE GENOMIC DNA]</scope>
    <source>
        <strain evidence="6">FD-172 SS1</strain>
    </source>
</reference>
<feature type="region of interest" description="Disordered" evidence="2">
    <location>
        <begin position="136"/>
        <end position="156"/>
    </location>
</feature>
<dbReference type="STRING" id="930990.A0A067NCM7"/>
<sequence>MTSFLLLPRLTTRLLALPFRRPHAHPMAFVCKWGTERYHLPLPPPDTPLSVLRGILSQHTHLPPHSFQLIFAGAIMKNDSASIASYGIVPGCSIHIYQPASQRAAASAPAARTPQSTLQSLQSELDNVHSTLSAPIGEFMSSLPPHNPAPPPRAQLAQTHTRLGEMLLQSLLRLDAIVPEPAWDDVRLARKNAVKEVQGLLDRLDASWHDAQAVLPA</sequence>
<evidence type="ECO:0000256" key="2">
    <source>
        <dbReference type="SAM" id="MobiDB-lite"/>
    </source>
</evidence>
<dbReference type="GO" id="GO:0000774">
    <property type="term" value="F:adenyl-nucleotide exchange factor activity"/>
    <property type="evidence" value="ECO:0007669"/>
    <property type="project" value="TreeGrafter"/>
</dbReference>
<dbReference type="InterPro" id="IPR003103">
    <property type="entry name" value="BAG_domain"/>
</dbReference>
<evidence type="ECO:0000313" key="6">
    <source>
        <dbReference type="Proteomes" id="UP000027195"/>
    </source>
</evidence>
<feature type="domain" description="BAG" evidence="4">
    <location>
        <begin position="159"/>
        <end position="208"/>
    </location>
</feature>
<keyword evidence="1" id="KW-0143">Chaperone</keyword>
<evidence type="ECO:0000259" key="3">
    <source>
        <dbReference type="PROSITE" id="PS50053"/>
    </source>
</evidence>
<evidence type="ECO:0000256" key="1">
    <source>
        <dbReference type="ARBA" id="ARBA00023186"/>
    </source>
</evidence>
<evidence type="ECO:0008006" key="7">
    <source>
        <dbReference type="Google" id="ProtNLM"/>
    </source>
</evidence>
<keyword evidence="6" id="KW-1185">Reference proteome</keyword>
<dbReference type="GO" id="GO:0005829">
    <property type="term" value="C:cytosol"/>
    <property type="evidence" value="ECO:0007669"/>
    <property type="project" value="TreeGrafter"/>
</dbReference>
<evidence type="ECO:0000313" key="5">
    <source>
        <dbReference type="EMBL" id="KDQ21837.1"/>
    </source>
</evidence>
<dbReference type="GO" id="GO:0016020">
    <property type="term" value="C:membrane"/>
    <property type="evidence" value="ECO:0007669"/>
    <property type="project" value="TreeGrafter"/>
</dbReference>
<dbReference type="InterPro" id="IPR029071">
    <property type="entry name" value="Ubiquitin-like_domsf"/>
</dbReference>
<dbReference type="OrthoDB" id="417450at2759"/>
<dbReference type="SMART" id="SM00213">
    <property type="entry name" value="UBQ"/>
    <property type="match status" value="1"/>
</dbReference>
<evidence type="ECO:0000259" key="4">
    <source>
        <dbReference type="PROSITE" id="PS51035"/>
    </source>
</evidence>
<dbReference type="GO" id="GO:0050821">
    <property type="term" value="P:protein stabilization"/>
    <property type="evidence" value="ECO:0007669"/>
    <property type="project" value="TreeGrafter"/>
</dbReference>
<dbReference type="PANTHER" id="PTHR12329:SF16">
    <property type="entry name" value="BAG FAMILY MOLECULAR CHAPERONE REGULATOR 1"/>
    <property type="match status" value="1"/>
</dbReference>
<dbReference type="Gene3D" id="3.10.20.90">
    <property type="entry name" value="Phosphatidylinositol 3-kinase Catalytic Subunit, Chain A, domain 1"/>
    <property type="match status" value="1"/>
</dbReference>
<dbReference type="HOGENOM" id="CLU_082772_0_0_1"/>
<dbReference type="PROSITE" id="PS50053">
    <property type="entry name" value="UBIQUITIN_2"/>
    <property type="match status" value="1"/>
</dbReference>
<dbReference type="GO" id="GO:0051087">
    <property type="term" value="F:protein-folding chaperone binding"/>
    <property type="evidence" value="ECO:0007669"/>
    <property type="project" value="InterPro"/>
</dbReference>
<dbReference type="InterPro" id="IPR036533">
    <property type="entry name" value="BAG_dom_sf"/>
</dbReference>
<dbReference type="Gene3D" id="1.20.58.120">
    <property type="entry name" value="BAG domain"/>
    <property type="match status" value="1"/>
</dbReference>
<dbReference type="SUPFAM" id="SSF63491">
    <property type="entry name" value="BAG domain"/>
    <property type="match status" value="1"/>
</dbReference>
<dbReference type="Pfam" id="PF00240">
    <property type="entry name" value="ubiquitin"/>
    <property type="match status" value="1"/>
</dbReference>
<dbReference type="FunCoup" id="A0A067NCM7">
    <property type="interactions" value="190"/>
</dbReference>
<dbReference type="AlphaFoldDB" id="A0A067NCM7"/>
<name>A0A067NCM7_BOTB1</name>
<proteinExistence type="predicted"/>
<dbReference type="InterPro" id="IPR039773">
    <property type="entry name" value="BAG_chaperone_regulator"/>
</dbReference>
<dbReference type="InParanoid" id="A0A067NCM7"/>
<dbReference type="Proteomes" id="UP000027195">
    <property type="component" value="Unassembled WGS sequence"/>
</dbReference>
<feature type="domain" description="Ubiquitin-like" evidence="3">
    <location>
        <begin position="45"/>
        <end position="96"/>
    </location>
</feature>